<protein>
    <submittedName>
        <fullName evidence="1">Uncharacterized protein</fullName>
    </submittedName>
</protein>
<dbReference type="AlphaFoldDB" id="A0A927BN83"/>
<evidence type="ECO:0000313" key="1">
    <source>
        <dbReference type="EMBL" id="MBD2829882.1"/>
    </source>
</evidence>
<dbReference type="EMBL" id="JACWUS010000005">
    <property type="protein sequence ID" value="MBD2829882.1"/>
    <property type="molecule type" value="Genomic_DNA"/>
</dbReference>
<name>A0A927BN83_STRGL</name>
<reference evidence="1" key="1">
    <citation type="journal article" date="2020" name="PLoS ONE">
        <title>Isolation and characterization of Streptomyces bacteriophages and Streptomyces strains encoding biosynthetic arsenals: Streptomyces strains and phages for antibiotic discovery.</title>
        <authorList>
            <person name="Montano E.T."/>
            <person name="Nideffer J.F."/>
            <person name="Brumage L."/>
            <person name="Erb M."/>
            <person name="Derman A.I."/>
            <person name="Davis J.P."/>
            <person name="Estrada E."/>
            <person name="Fu S."/>
            <person name="Le D."/>
            <person name="Vuppala A."/>
            <person name="Tran C."/>
            <person name="Luterstein E."/>
            <person name="Lakkaraju S."/>
            <person name="Panchagnula S."/>
            <person name="Ren C."/>
            <person name="Doan J."/>
            <person name="Tran S."/>
            <person name="Soriano J."/>
            <person name="Fujita Y."/>
            <person name="Gutala P."/>
            <person name="Fujii Q."/>
            <person name="Lee M."/>
            <person name="Bui A."/>
            <person name="Villarreal C."/>
            <person name="Shing S.R."/>
            <person name="Kim S."/>
            <person name="Freeman D."/>
            <person name="Racha V."/>
            <person name="Ho A."/>
            <person name="Kumar P."/>
            <person name="Falah K."/>
            <person name="Dawson T."/>
            <person name="Enustun E."/>
            <person name="Prichard A."/>
            <person name="Gomez A."/>
            <person name="Khanna K."/>
            <person name="Trigg S."/>
            <person name="Fernandez L."/>
            <person name="Pogliano K."/>
            <person name="Pogliano J."/>
        </authorList>
    </citation>
    <scope>NUCLEOTIDE SEQUENCE</scope>
    <source>
        <strain evidence="1">QF2</strain>
    </source>
</reference>
<organism evidence="1">
    <name type="scientific">Streptomyces globisporus</name>
    <dbReference type="NCBI Taxonomy" id="1908"/>
    <lineage>
        <taxon>Bacteria</taxon>
        <taxon>Bacillati</taxon>
        <taxon>Actinomycetota</taxon>
        <taxon>Actinomycetes</taxon>
        <taxon>Kitasatosporales</taxon>
        <taxon>Streptomycetaceae</taxon>
        <taxon>Streptomyces</taxon>
    </lineage>
</organism>
<accession>A0A927BN83</accession>
<sequence>MSLPPVTNWHGDERVATATETARAAGTAARIRREVAEIRAAAEQLKNDDGFEAEVAAFLTGQALMLERAGGEARYAHTMRPHQDTLEDRDMFPTAARRALLIARALLADRVGR</sequence>
<proteinExistence type="predicted"/>
<gene>
    <name evidence="1" type="ORF">ID875_21170</name>
</gene>
<comment type="caution">
    <text evidence="1">The sequence shown here is derived from an EMBL/GenBank/DDBJ whole genome shotgun (WGS) entry which is preliminary data.</text>
</comment>